<keyword evidence="3" id="KW-1185">Reference proteome</keyword>
<feature type="chain" id="PRO_5009173233" description="Outer membrane protein beta-barrel domain-containing protein" evidence="1">
    <location>
        <begin position="24"/>
        <end position="174"/>
    </location>
</feature>
<feature type="signal peptide" evidence="1">
    <location>
        <begin position="1"/>
        <end position="23"/>
    </location>
</feature>
<dbReference type="Proteomes" id="UP000094165">
    <property type="component" value="Unassembled WGS sequence"/>
</dbReference>
<dbReference type="RefSeq" id="WP_017052785.1">
    <property type="nucleotide sequence ID" value="NZ_AJYW02000261.1"/>
</dbReference>
<dbReference type="EMBL" id="AJYW02000261">
    <property type="protein sequence ID" value="OEE72702.1"/>
    <property type="molecule type" value="Genomic_DNA"/>
</dbReference>
<evidence type="ECO:0000256" key="1">
    <source>
        <dbReference type="SAM" id="SignalP"/>
    </source>
</evidence>
<evidence type="ECO:0000313" key="3">
    <source>
        <dbReference type="Proteomes" id="UP000094165"/>
    </source>
</evidence>
<protein>
    <recommendedName>
        <fullName evidence="4">Outer membrane protein beta-barrel domain-containing protein</fullName>
    </recommendedName>
</protein>
<proteinExistence type="predicted"/>
<gene>
    <name evidence="2" type="ORF">A130_07250</name>
</gene>
<name>A0A1E5CSZ2_9VIBR</name>
<reference evidence="2 3" key="1">
    <citation type="journal article" date="2012" name="Science">
        <title>Ecological populations of bacteria act as socially cohesive units of antibiotic production and resistance.</title>
        <authorList>
            <person name="Cordero O.X."/>
            <person name="Wildschutte H."/>
            <person name="Kirkup B."/>
            <person name="Proehl S."/>
            <person name="Ngo L."/>
            <person name="Hussain F."/>
            <person name="Le Roux F."/>
            <person name="Mincer T."/>
            <person name="Polz M.F."/>
        </authorList>
    </citation>
    <scope>NUCLEOTIDE SEQUENCE [LARGE SCALE GENOMIC DNA]</scope>
    <source>
        <strain evidence="2 3">FF-238</strain>
    </source>
</reference>
<comment type="caution">
    <text evidence="2">The sequence shown here is derived from an EMBL/GenBank/DDBJ whole genome shotgun (WGS) entry which is preliminary data.</text>
</comment>
<organism evidence="2 3">
    <name type="scientific">Vibrio genomosp. F6 str. FF-238</name>
    <dbReference type="NCBI Taxonomy" id="1191298"/>
    <lineage>
        <taxon>Bacteria</taxon>
        <taxon>Pseudomonadati</taxon>
        <taxon>Pseudomonadota</taxon>
        <taxon>Gammaproteobacteria</taxon>
        <taxon>Vibrionales</taxon>
        <taxon>Vibrionaceae</taxon>
        <taxon>Vibrio</taxon>
    </lineage>
</organism>
<evidence type="ECO:0008006" key="4">
    <source>
        <dbReference type="Google" id="ProtNLM"/>
    </source>
</evidence>
<keyword evidence="1" id="KW-0732">Signal</keyword>
<sequence>MLGQARRIAALGLLSLIPISAQANNFNYNMMEFRMGTSPATFGTELTTYFTENSHFIGRFDSEFSNDWDLAGGIGFNGPINQFGDVYGQMLLHSVKDSSDTTFKTEVNIGTRFWVLEGIEAHVKFGKIIDNDDTKSTFAFGARFYSTEQLALGAEMKNNGVYGHQMVMSVRFHY</sequence>
<dbReference type="AlphaFoldDB" id="A0A1E5CSZ2"/>
<accession>A0A1E5CSZ2</accession>
<evidence type="ECO:0000313" key="2">
    <source>
        <dbReference type="EMBL" id="OEE72702.1"/>
    </source>
</evidence>